<comment type="cofactor">
    <cofactor evidence="1">
        <name>pyridoxal 5'-phosphate</name>
        <dbReference type="ChEBI" id="CHEBI:597326"/>
    </cofactor>
</comment>
<dbReference type="Gene3D" id="2.40.37.10">
    <property type="entry name" value="Lyase, Ornithine Decarboxylase, Chain A, domain 1"/>
    <property type="match status" value="1"/>
</dbReference>
<name>A0A2N0QKP6_9GLOM</name>
<organism evidence="3 4">
    <name type="scientific">Rhizophagus irregularis</name>
    <dbReference type="NCBI Taxonomy" id="588596"/>
    <lineage>
        <taxon>Eukaryota</taxon>
        <taxon>Fungi</taxon>
        <taxon>Fungi incertae sedis</taxon>
        <taxon>Mucoromycota</taxon>
        <taxon>Glomeromycotina</taxon>
        <taxon>Glomeromycetes</taxon>
        <taxon>Glomerales</taxon>
        <taxon>Glomeraceae</taxon>
        <taxon>Rhizophagus</taxon>
    </lineage>
</organism>
<dbReference type="SUPFAM" id="SSF50621">
    <property type="entry name" value="Alanine racemase C-terminal domain-like"/>
    <property type="match status" value="1"/>
</dbReference>
<dbReference type="GO" id="GO:0009089">
    <property type="term" value="P:lysine biosynthetic process via diaminopimelate"/>
    <property type="evidence" value="ECO:0007669"/>
    <property type="project" value="TreeGrafter"/>
</dbReference>
<gene>
    <name evidence="3" type="ORF">RhiirA1_483326</name>
</gene>
<dbReference type="InterPro" id="IPR009006">
    <property type="entry name" value="Ala_racemase/Decarboxylase_C"/>
</dbReference>
<keyword evidence="2" id="KW-0663">Pyridoxal phosphate</keyword>
<dbReference type="Proteomes" id="UP000232688">
    <property type="component" value="Unassembled WGS sequence"/>
</dbReference>
<dbReference type="PANTHER" id="PTHR43727">
    <property type="entry name" value="DIAMINOPIMELATE DECARBOXYLASE"/>
    <property type="match status" value="1"/>
</dbReference>
<reference evidence="3 4" key="2">
    <citation type="submission" date="2017-10" db="EMBL/GenBank/DDBJ databases">
        <title>Genome analyses suggest a sexual origin of heterokaryosis in a supposedly ancient asexual fungus.</title>
        <authorList>
            <person name="Corradi N."/>
            <person name="Sedzielewska K."/>
            <person name="Noel J."/>
            <person name="Charron P."/>
            <person name="Farinelli L."/>
            <person name="Marton T."/>
            <person name="Kruger M."/>
            <person name="Pelin A."/>
            <person name="Brachmann A."/>
            <person name="Corradi N."/>
        </authorList>
    </citation>
    <scope>NUCLEOTIDE SEQUENCE [LARGE SCALE GENOMIC DNA]</scope>
    <source>
        <strain evidence="3 4">A1</strain>
    </source>
</reference>
<comment type="caution">
    <text evidence="3">The sequence shown here is derived from an EMBL/GenBank/DDBJ whole genome shotgun (WGS) entry which is preliminary data.</text>
</comment>
<dbReference type="Gene3D" id="3.20.20.10">
    <property type="entry name" value="Alanine racemase"/>
    <property type="match status" value="1"/>
</dbReference>
<sequence>MEIVKSIANKYTSKELNVGLRCNFDINDGAISRFGYDVEGEEFEKIINTINTTSNLHLIGLHCHFANRYLETWPNRVTGILELFISVGGGLFGKMDITLKKQFEKEIPNYQDYAEVIATKFKEAFQNLDGTKQPKLIIEPGSALVGDVMKFVTRIINIKDIRGKKIATVAGSIYNVNPTLNQKNPPVTIYHNEYNKEHRRNFVNIDFGGYTCIETDYLYKGYN</sequence>
<evidence type="ECO:0008006" key="5">
    <source>
        <dbReference type="Google" id="ProtNLM"/>
    </source>
</evidence>
<dbReference type="GO" id="GO:0008836">
    <property type="term" value="F:diaminopimelate decarboxylase activity"/>
    <property type="evidence" value="ECO:0007669"/>
    <property type="project" value="TreeGrafter"/>
</dbReference>
<dbReference type="AlphaFoldDB" id="A0A2N0QKP6"/>
<dbReference type="InterPro" id="IPR029066">
    <property type="entry name" value="PLP-binding_barrel"/>
</dbReference>
<dbReference type="SUPFAM" id="SSF51419">
    <property type="entry name" value="PLP-binding barrel"/>
    <property type="match status" value="1"/>
</dbReference>
<feature type="non-terminal residue" evidence="3">
    <location>
        <position position="223"/>
    </location>
</feature>
<evidence type="ECO:0000256" key="2">
    <source>
        <dbReference type="ARBA" id="ARBA00022898"/>
    </source>
</evidence>
<proteinExistence type="predicted"/>
<dbReference type="VEuPathDB" id="FungiDB:RhiirA1_483326"/>
<evidence type="ECO:0000313" key="4">
    <source>
        <dbReference type="Proteomes" id="UP000232688"/>
    </source>
</evidence>
<evidence type="ECO:0000256" key="1">
    <source>
        <dbReference type="ARBA" id="ARBA00001933"/>
    </source>
</evidence>
<dbReference type="PANTHER" id="PTHR43727:SF2">
    <property type="entry name" value="GROUP IV DECARBOXYLASE"/>
    <property type="match status" value="1"/>
</dbReference>
<protein>
    <recommendedName>
        <fullName evidence="5">Orn/DAP/Arg decarboxylase 2 N-terminal domain-containing protein</fullName>
    </recommendedName>
</protein>
<evidence type="ECO:0000313" key="3">
    <source>
        <dbReference type="EMBL" id="PKC51629.1"/>
    </source>
</evidence>
<reference evidence="3 4" key="1">
    <citation type="submission" date="2017-10" db="EMBL/GenBank/DDBJ databases">
        <title>Extensive intraspecific genome diversity in a model arbuscular mycorrhizal fungus.</title>
        <authorList>
            <person name="Chen E.C.H."/>
            <person name="Morin E."/>
            <person name="Baudet D."/>
            <person name="Noel J."/>
            <person name="Ndikumana S."/>
            <person name="Charron P."/>
            <person name="St-Onge C."/>
            <person name="Giorgi J."/>
            <person name="Grigoriev I.V."/>
            <person name="Roux C."/>
            <person name="Martin F.M."/>
            <person name="Corradi N."/>
        </authorList>
    </citation>
    <scope>NUCLEOTIDE SEQUENCE [LARGE SCALE GENOMIC DNA]</scope>
    <source>
        <strain evidence="3 4">A1</strain>
    </source>
</reference>
<dbReference type="EMBL" id="LLXH01007286">
    <property type="protein sequence ID" value="PKC51629.1"/>
    <property type="molecule type" value="Genomic_DNA"/>
</dbReference>
<accession>A0A2N0QKP6</accession>